<dbReference type="Gene3D" id="3.40.50.1820">
    <property type="entry name" value="alpha/beta hydrolase"/>
    <property type="match status" value="1"/>
</dbReference>
<keyword evidence="6 14" id="KW-0121">Carboxypeptidase</keyword>
<evidence type="ECO:0000256" key="1">
    <source>
        <dbReference type="ARBA" id="ARBA00001003"/>
    </source>
</evidence>
<evidence type="ECO:0000256" key="15">
    <source>
        <dbReference type="SAM" id="MobiDB-lite"/>
    </source>
</evidence>
<dbReference type="GO" id="GO:0004185">
    <property type="term" value="F:serine-type carboxypeptidase activity"/>
    <property type="evidence" value="ECO:0007669"/>
    <property type="project" value="UniProtKB-UniRule"/>
</dbReference>
<evidence type="ECO:0000256" key="7">
    <source>
        <dbReference type="ARBA" id="ARBA00022670"/>
    </source>
</evidence>
<dbReference type="EC" id="3.4.16.-" evidence="14"/>
<dbReference type="GeneID" id="71984150"/>
<keyword evidence="5" id="KW-0472">Membrane</keyword>
<dbReference type="SUPFAM" id="SSF53474">
    <property type="entry name" value="alpha/beta-Hydrolases"/>
    <property type="match status" value="1"/>
</dbReference>
<organism evidence="16 17">
    <name type="scientific">Passalora fulva</name>
    <name type="common">Tomato leaf mold</name>
    <name type="synonym">Cladosporium fulvum</name>
    <dbReference type="NCBI Taxonomy" id="5499"/>
    <lineage>
        <taxon>Eukaryota</taxon>
        <taxon>Fungi</taxon>
        <taxon>Dikarya</taxon>
        <taxon>Ascomycota</taxon>
        <taxon>Pezizomycotina</taxon>
        <taxon>Dothideomycetes</taxon>
        <taxon>Dothideomycetidae</taxon>
        <taxon>Mycosphaerellales</taxon>
        <taxon>Mycosphaerellaceae</taxon>
        <taxon>Fulvia</taxon>
    </lineage>
</organism>
<name>A0A9Q8P7I0_PASFU</name>
<evidence type="ECO:0000256" key="4">
    <source>
        <dbReference type="ARBA" id="ARBA00022475"/>
    </source>
</evidence>
<evidence type="ECO:0000256" key="6">
    <source>
        <dbReference type="ARBA" id="ARBA00022645"/>
    </source>
</evidence>
<evidence type="ECO:0000256" key="2">
    <source>
        <dbReference type="ARBA" id="ARBA00004609"/>
    </source>
</evidence>
<keyword evidence="10" id="KW-0843">Virulence</keyword>
<dbReference type="AlphaFoldDB" id="A0A9Q8P7I0"/>
<keyword evidence="8 14" id="KW-0732">Signal</keyword>
<dbReference type="RefSeq" id="XP_047760283.1">
    <property type="nucleotide sequence ID" value="XM_047903420.1"/>
</dbReference>
<dbReference type="PROSITE" id="PS00131">
    <property type="entry name" value="CARBOXYPEPT_SER_SER"/>
    <property type="match status" value="1"/>
</dbReference>
<comment type="catalytic activity">
    <reaction evidence="1">
        <text>Preferential release of a C-terminal arginine or lysine residue.</text>
        <dbReference type="EC" id="3.4.16.6"/>
    </reaction>
</comment>
<dbReference type="EMBL" id="CP090166">
    <property type="protein sequence ID" value="UJO15917.1"/>
    <property type="molecule type" value="Genomic_DNA"/>
</dbReference>
<comment type="function">
    <text evidence="13">Extracellular serine carboxypeptidase that contributes to pathogenicity.</text>
</comment>
<evidence type="ECO:0000256" key="3">
    <source>
        <dbReference type="ARBA" id="ARBA00009431"/>
    </source>
</evidence>
<dbReference type="PANTHER" id="PTHR11802:SF189">
    <property type="entry name" value="CARBOXYPEPTIDASE"/>
    <property type="match status" value="1"/>
</dbReference>
<dbReference type="InterPro" id="IPR001563">
    <property type="entry name" value="Peptidase_S10"/>
</dbReference>
<reference evidence="16" key="2">
    <citation type="journal article" date="2022" name="Microb. Genom.">
        <title>A chromosome-scale genome assembly of the tomato pathogen Cladosporium fulvum reveals a compartmentalized genome architecture and the presence of a dispensable chromosome.</title>
        <authorList>
            <person name="Zaccaron A.Z."/>
            <person name="Chen L.H."/>
            <person name="Samaras A."/>
            <person name="Stergiopoulos I."/>
        </authorList>
    </citation>
    <scope>NUCLEOTIDE SEQUENCE</scope>
    <source>
        <strain evidence="16">Race5_Kim</strain>
    </source>
</reference>
<keyword evidence="9 14" id="KW-0378">Hydrolase</keyword>
<evidence type="ECO:0000256" key="14">
    <source>
        <dbReference type="RuleBase" id="RU361156"/>
    </source>
</evidence>
<protein>
    <recommendedName>
        <fullName evidence="14">Carboxypeptidase</fullName>
        <ecNumber evidence="14">3.4.16.-</ecNumber>
    </recommendedName>
</protein>
<feature type="chain" id="PRO_5040538890" description="Carboxypeptidase" evidence="14">
    <location>
        <begin position="26"/>
        <end position="650"/>
    </location>
</feature>
<dbReference type="KEGG" id="ffu:CLAFUR5_04272"/>
<keyword evidence="12" id="KW-0449">Lipoprotein</keyword>
<comment type="similarity">
    <text evidence="3 14">Belongs to the peptidase S10 family.</text>
</comment>
<dbReference type="Pfam" id="PF00450">
    <property type="entry name" value="Peptidase_S10"/>
    <property type="match status" value="1"/>
</dbReference>
<evidence type="ECO:0000256" key="13">
    <source>
        <dbReference type="ARBA" id="ARBA00037356"/>
    </source>
</evidence>
<evidence type="ECO:0000256" key="8">
    <source>
        <dbReference type="ARBA" id="ARBA00022729"/>
    </source>
</evidence>
<dbReference type="GO" id="GO:0005886">
    <property type="term" value="C:plasma membrane"/>
    <property type="evidence" value="ECO:0007669"/>
    <property type="project" value="UniProtKB-SubCell"/>
</dbReference>
<evidence type="ECO:0000256" key="12">
    <source>
        <dbReference type="ARBA" id="ARBA00023288"/>
    </source>
</evidence>
<keyword evidence="11" id="KW-0325">Glycoprotein</keyword>
<keyword evidence="17" id="KW-1185">Reference proteome</keyword>
<comment type="subcellular location">
    <subcellularLocation>
        <location evidence="2">Cell membrane</location>
        <topology evidence="2">Lipid-anchor</topology>
        <topology evidence="2">GPI-anchor</topology>
    </subcellularLocation>
</comment>
<evidence type="ECO:0000256" key="11">
    <source>
        <dbReference type="ARBA" id="ARBA00023180"/>
    </source>
</evidence>
<dbReference type="InterPro" id="IPR018202">
    <property type="entry name" value="Ser_caboxypep_ser_AS"/>
</dbReference>
<dbReference type="PROSITE" id="PS00560">
    <property type="entry name" value="CARBOXYPEPT_SER_HIS"/>
    <property type="match status" value="1"/>
</dbReference>
<keyword evidence="7 14" id="KW-0645">Protease</keyword>
<dbReference type="InterPro" id="IPR033124">
    <property type="entry name" value="Ser_caboxypep_his_AS"/>
</dbReference>
<dbReference type="GO" id="GO:0098552">
    <property type="term" value="C:side of membrane"/>
    <property type="evidence" value="ECO:0007669"/>
    <property type="project" value="UniProtKB-KW"/>
</dbReference>
<dbReference type="PRINTS" id="PR00724">
    <property type="entry name" value="CRBOXYPTASEC"/>
</dbReference>
<accession>A0A9Q8P7I0</accession>
<evidence type="ECO:0000256" key="10">
    <source>
        <dbReference type="ARBA" id="ARBA00023026"/>
    </source>
</evidence>
<dbReference type="PANTHER" id="PTHR11802">
    <property type="entry name" value="SERINE PROTEASE FAMILY S10 SERINE CARBOXYPEPTIDASE"/>
    <property type="match status" value="1"/>
</dbReference>
<gene>
    <name evidence="16" type="ORF">CLAFUR5_04272</name>
</gene>
<evidence type="ECO:0000313" key="17">
    <source>
        <dbReference type="Proteomes" id="UP000756132"/>
    </source>
</evidence>
<evidence type="ECO:0000256" key="9">
    <source>
        <dbReference type="ARBA" id="ARBA00022801"/>
    </source>
</evidence>
<dbReference type="Proteomes" id="UP000756132">
    <property type="component" value="Chromosome 4"/>
</dbReference>
<feature type="region of interest" description="Disordered" evidence="15">
    <location>
        <begin position="629"/>
        <end position="650"/>
    </location>
</feature>
<evidence type="ECO:0000313" key="16">
    <source>
        <dbReference type="EMBL" id="UJO15917.1"/>
    </source>
</evidence>
<keyword evidence="4" id="KW-1003">Cell membrane</keyword>
<keyword evidence="5" id="KW-0336">GPI-anchor</keyword>
<evidence type="ECO:0000256" key="5">
    <source>
        <dbReference type="ARBA" id="ARBA00022622"/>
    </source>
</evidence>
<feature type="signal peptide" evidence="14">
    <location>
        <begin position="1"/>
        <end position="25"/>
    </location>
</feature>
<dbReference type="InterPro" id="IPR029058">
    <property type="entry name" value="AB_hydrolase_fold"/>
</dbReference>
<sequence>MKLTSWLKMWPLILAACSSIPWVAGQFPPTPEGVKVLDSKFHHGVKVSYKEPGLCETTPGVRSYAGYVHLPVDALNETHEHNGYPINTFYWFFESRKDPHNAPLVIWLNGGPGGSSLLGALSENGPCFVSNDSKTTYLNPWSWNNEANLLFIDQPNQVGYSYDVLTNVTVNLAPHDELDNPIQPADFSDGVPEQNSTFLVGTMSSQNNATTANSTQHAAAALWHFAQTFFEEFPKYKPHDERISLFTESYGGHYGPGFFDYFLRQNKKIADGTIAEIGAHYLHLSTLGIINGCIDAPDMIESEIEFAYNNTYGVQAINKTLYEASMKEFNRPFGVRQAIDECRQAEKATDPHDHGDVALTNTICSGAAEAATNVSDNVFVHEGRAARFDVTHELQDPFPSPYMFGWLNQHEVQKAFGVPVNHSWYSPAVAQAFDNTGDLVKGGQLEQLAYILDHGVNVALFHGDRDFACNWIGGERYSQNIPWPHQKHFQEAGYTPLVLSAPYTQSGGLVRQYGNLSFTRVYQAGHMVPSYQPEAAYRIFMRALTQRDIATGEVDLQEYAKEHKGQYSTSGPSDTWWMKNDVLPQPPHECYVLDMSGRCTKEEAGWIQDGSAIIKDYILIGRSNHTNSDLVNDASDNRLPDAQTPFRQDL</sequence>
<reference evidence="16" key="1">
    <citation type="submission" date="2021-12" db="EMBL/GenBank/DDBJ databases">
        <authorList>
            <person name="Zaccaron A."/>
            <person name="Stergiopoulos I."/>
        </authorList>
    </citation>
    <scope>NUCLEOTIDE SEQUENCE</scope>
    <source>
        <strain evidence="16">Race5_Kim</strain>
    </source>
</reference>
<dbReference type="GO" id="GO:0000324">
    <property type="term" value="C:fungal-type vacuole"/>
    <property type="evidence" value="ECO:0007669"/>
    <property type="project" value="TreeGrafter"/>
</dbReference>
<dbReference type="GO" id="GO:0006508">
    <property type="term" value="P:proteolysis"/>
    <property type="evidence" value="ECO:0007669"/>
    <property type="project" value="UniProtKB-KW"/>
</dbReference>
<dbReference type="OrthoDB" id="443318at2759"/>
<proteinExistence type="inferred from homology"/>